<evidence type="ECO:0000256" key="9">
    <source>
        <dbReference type="PROSITE-ProRule" id="PRU00175"/>
    </source>
</evidence>
<feature type="compositionally biased region" description="Basic and acidic residues" evidence="10">
    <location>
        <begin position="281"/>
        <end position="290"/>
    </location>
</feature>
<feature type="region of interest" description="Disordered" evidence="10">
    <location>
        <begin position="161"/>
        <end position="188"/>
    </location>
</feature>
<dbReference type="EMBL" id="CAICTM010000156">
    <property type="protein sequence ID" value="CAB9503155.1"/>
    <property type="molecule type" value="Genomic_DNA"/>
</dbReference>
<reference evidence="13" key="1">
    <citation type="submission" date="2020-06" db="EMBL/GenBank/DDBJ databases">
        <authorList>
            <consortium name="Plant Systems Biology data submission"/>
        </authorList>
    </citation>
    <scope>NUCLEOTIDE SEQUENCE</scope>
    <source>
        <strain evidence="13">D6</strain>
    </source>
</reference>
<keyword evidence="7" id="KW-0234">DNA repair</keyword>
<comment type="subcellular location">
    <subcellularLocation>
        <location evidence="1">Nucleus</location>
    </subcellularLocation>
</comment>
<feature type="compositionally biased region" description="Polar residues" evidence="10">
    <location>
        <begin position="709"/>
        <end position="718"/>
    </location>
</feature>
<dbReference type="InterPro" id="IPR001357">
    <property type="entry name" value="BRCT_dom"/>
</dbReference>
<feature type="domain" description="BRCT" evidence="12">
    <location>
        <begin position="928"/>
        <end position="1044"/>
    </location>
</feature>
<gene>
    <name evidence="13" type="ORF">SEMRO_157_G071230.1</name>
</gene>
<dbReference type="GO" id="GO:0005634">
    <property type="term" value="C:nucleus"/>
    <property type="evidence" value="ECO:0007669"/>
    <property type="project" value="UniProtKB-SubCell"/>
</dbReference>
<feature type="compositionally biased region" description="Polar residues" evidence="10">
    <location>
        <begin position="312"/>
        <end position="321"/>
    </location>
</feature>
<dbReference type="Proteomes" id="UP001153069">
    <property type="component" value="Unassembled WGS sequence"/>
</dbReference>
<keyword evidence="5 9" id="KW-0863">Zinc-finger</keyword>
<proteinExistence type="predicted"/>
<comment type="caution">
    <text evidence="13">The sequence shown here is derived from an EMBL/GenBank/DDBJ whole genome shotgun (WGS) entry which is preliminary data.</text>
</comment>
<dbReference type="SUPFAM" id="SSF52113">
    <property type="entry name" value="BRCT domain"/>
    <property type="match status" value="1"/>
</dbReference>
<evidence type="ECO:0000256" key="6">
    <source>
        <dbReference type="ARBA" id="ARBA00022833"/>
    </source>
</evidence>
<feature type="compositionally biased region" description="Low complexity" evidence="10">
    <location>
        <begin position="393"/>
        <end position="409"/>
    </location>
</feature>
<keyword evidence="6" id="KW-0862">Zinc</keyword>
<feature type="region of interest" description="Disordered" evidence="10">
    <location>
        <begin position="367"/>
        <end position="528"/>
    </location>
</feature>
<dbReference type="AlphaFoldDB" id="A0A9N8H8E3"/>
<protein>
    <submittedName>
        <fullName evidence="13">Inherit from NOG: ring finger protein 8, E3 ubiquitin protein ligase</fullName>
    </submittedName>
</protein>
<feature type="compositionally biased region" description="Low complexity" evidence="10">
    <location>
        <begin position="417"/>
        <end position="432"/>
    </location>
</feature>
<feature type="compositionally biased region" description="Basic and acidic residues" evidence="10">
    <location>
        <begin position="461"/>
        <end position="472"/>
    </location>
</feature>
<dbReference type="SUPFAM" id="SSF57850">
    <property type="entry name" value="RING/U-box"/>
    <property type="match status" value="1"/>
</dbReference>
<feature type="compositionally biased region" description="Basic and acidic residues" evidence="10">
    <location>
        <begin position="732"/>
        <end position="741"/>
    </location>
</feature>
<evidence type="ECO:0000256" key="1">
    <source>
        <dbReference type="ARBA" id="ARBA00004123"/>
    </source>
</evidence>
<keyword evidence="14" id="KW-1185">Reference proteome</keyword>
<dbReference type="OrthoDB" id="49627at2759"/>
<evidence type="ECO:0000259" key="12">
    <source>
        <dbReference type="PROSITE" id="PS50172"/>
    </source>
</evidence>
<dbReference type="GO" id="GO:0000724">
    <property type="term" value="P:double-strand break repair via homologous recombination"/>
    <property type="evidence" value="ECO:0007669"/>
    <property type="project" value="TreeGrafter"/>
</dbReference>
<dbReference type="Pfam" id="PF13923">
    <property type="entry name" value="zf-C3HC4_2"/>
    <property type="match status" value="1"/>
</dbReference>
<evidence type="ECO:0000256" key="7">
    <source>
        <dbReference type="ARBA" id="ARBA00023204"/>
    </source>
</evidence>
<dbReference type="PROSITE" id="PS00518">
    <property type="entry name" value="ZF_RING_1"/>
    <property type="match status" value="1"/>
</dbReference>
<dbReference type="Gene3D" id="3.40.50.10190">
    <property type="entry name" value="BRCT domain"/>
    <property type="match status" value="2"/>
</dbReference>
<evidence type="ECO:0000259" key="11">
    <source>
        <dbReference type="PROSITE" id="PS50089"/>
    </source>
</evidence>
<dbReference type="PROSITE" id="PS50089">
    <property type="entry name" value="ZF_RING_2"/>
    <property type="match status" value="1"/>
</dbReference>
<dbReference type="InterPro" id="IPR031099">
    <property type="entry name" value="BRCA1-associated"/>
</dbReference>
<dbReference type="GO" id="GO:0045944">
    <property type="term" value="P:positive regulation of transcription by RNA polymerase II"/>
    <property type="evidence" value="ECO:0007669"/>
    <property type="project" value="TreeGrafter"/>
</dbReference>
<feature type="compositionally biased region" description="Low complexity" evidence="10">
    <location>
        <begin position="508"/>
        <end position="523"/>
    </location>
</feature>
<dbReference type="PANTHER" id="PTHR13763:SF0">
    <property type="entry name" value="BREAST CANCER TYPE 1 SUSCEPTIBILITY PROTEIN"/>
    <property type="match status" value="1"/>
</dbReference>
<dbReference type="InterPro" id="IPR036420">
    <property type="entry name" value="BRCT_dom_sf"/>
</dbReference>
<evidence type="ECO:0000256" key="8">
    <source>
        <dbReference type="ARBA" id="ARBA00023242"/>
    </source>
</evidence>
<keyword evidence="3" id="KW-0677">Repeat</keyword>
<organism evidence="13 14">
    <name type="scientific">Seminavis robusta</name>
    <dbReference type="NCBI Taxonomy" id="568900"/>
    <lineage>
        <taxon>Eukaryota</taxon>
        <taxon>Sar</taxon>
        <taxon>Stramenopiles</taxon>
        <taxon>Ochrophyta</taxon>
        <taxon>Bacillariophyta</taxon>
        <taxon>Bacillariophyceae</taxon>
        <taxon>Bacillariophycidae</taxon>
        <taxon>Naviculales</taxon>
        <taxon>Naviculaceae</taxon>
        <taxon>Seminavis</taxon>
    </lineage>
</organism>
<dbReference type="Gene3D" id="3.30.40.10">
    <property type="entry name" value="Zinc/RING finger domain, C3HC4 (zinc finger)"/>
    <property type="match status" value="1"/>
</dbReference>
<sequence length="1062" mass="116013">MAKPKSSDDNDMSSLGSLFYTLQDELTNMGRALVCPLCLSSYRDAVVLPCVHAYCRSCIQQALRQGQSRCPTCLTKATKRSMAPAPILNQLTKAYKVALRHFGLAPVQFDPSYNAMTQIAPGEMTAESSLLTMEPLQRRNQGLVASHTQLLVSRTWKKVLKESQQQQARKSKPNEKPKQNNSSKLPAHIPTQGRIHEWYQQQQDSVIASHERALIDAAKDRQPPTLSMQEQISMEEALEEDVANQQAELEEQWLQEEEERKQKEQQKQKRKESKEEDDDEDHTRKQHQETKNSAQQEQEGSPCDRPSHNNQDDSSPSTSDGQARDVPQENNEDDNDASKPVDLSFAYSQRTVLGAHSLFGFAQQAEAATPGTVAAETSPEQFPTDDGEDDNADNGAATTGAAVAQEQVTIGAQNERGSAASSATTGNAIAGAMDEEGGSEPPVEQKQSMSPTAARGTGSRPPEELDRTRDNDRVDEDGPEPPAEQQQSMSPTVARGTGSNRNGSNQPSNSNSAGNNDENNNQSERTERQEISAAVAFKVGEIVQVRSRTWPGVNKPGGIAKISKVVDGSYHIQYILGGKEKNVDAVFLSRPPEEMDWTGGNDRIDAPADSLDVSTNGDETVAAISQRERKSRRISTKRRDVKVKHERKVQEQSAILPPDLMKQLAAEGFDVAPMTAEQATTVPRGSGSARRKQSTAQAVVVPAKRKSTTQHPPSNKRGSAQRKKALTVTSKARQDEKDSQVKNRSTARTSKGRAPKKQKAGPEVSAPVQSLPSSNRDVCRLADEKYAVKFQNGLDNCLISVIASGLSDDDKASLKALISEAKGFGNVRIKQSDAFRAKNTTLCIVPAASKDDDDENLVGNGRTLKGMRCMLAGIPLVSPSWIALCRNQGQITMPLASMLVRSLPVKVEAVRRCGVADYAVAKMAARYDGMRLLEKFTVHLLGRFDRPPKEDVLLLLNESGARVSTQMTSTVACLERCKSGSSDESLVLLCDDNCSTFSDSLYRPLKAAIERGGEAKQKVLIVNFNWLFDSIAAGSALSSDAYGPMQKKGRPFGLWRLLHPQS</sequence>
<evidence type="ECO:0000313" key="13">
    <source>
        <dbReference type="EMBL" id="CAB9503155.1"/>
    </source>
</evidence>
<dbReference type="PROSITE" id="PS50172">
    <property type="entry name" value="BRCT"/>
    <property type="match status" value="1"/>
</dbReference>
<dbReference type="GO" id="GO:0004842">
    <property type="term" value="F:ubiquitin-protein transferase activity"/>
    <property type="evidence" value="ECO:0007669"/>
    <property type="project" value="TreeGrafter"/>
</dbReference>
<evidence type="ECO:0000256" key="2">
    <source>
        <dbReference type="ARBA" id="ARBA00022723"/>
    </source>
</evidence>
<dbReference type="GO" id="GO:0008270">
    <property type="term" value="F:zinc ion binding"/>
    <property type="evidence" value="ECO:0007669"/>
    <property type="project" value="UniProtKB-KW"/>
</dbReference>
<evidence type="ECO:0000256" key="5">
    <source>
        <dbReference type="ARBA" id="ARBA00022771"/>
    </source>
</evidence>
<dbReference type="InterPro" id="IPR001841">
    <property type="entry name" value="Znf_RING"/>
</dbReference>
<keyword evidence="4" id="KW-0227">DNA damage</keyword>
<dbReference type="InterPro" id="IPR017907">
    <property type="entry name" value="Znf_RING_CS"/>
</dbReference>
<accession>A0A9N8H8E3</accession>
<dbReference type="PANTHER" id="PTHR13763">
    <property type="entry name" value="BREAST CANCER TYPE 1 SUSCEPTIBILITY PROTEIN BRCA1"/>
    <property type="match status" value="1"/>
</dbReference>
<name>A0A9N8H8E3_9STRA</name>
<feature type="region of interest" description="Disordered" evidence="10">
    <location>
        <begin position="255"/>
        <end position="342"/>
    </location>
</feature>
<keyword evidence="2" id="KW-0479">Metal-binding</keyword>
<feature type="compositionally biased region" description="Basic residues" evidence="10">
    <location>
        <begin position="629"/>
        <end position="647"/>
    </location>
</feature>
<evidence type="ECO:0000256" key="3">
    <source>
        <dbReference type="ARBA" id="ARBA00022737"/>
    </source>
</evidence>
<feature type="compositionally biased region" description="Polar residues" evidence="10">
    <location>
        <begin position="484"/>
        <end position="507"/>
    </location>
</feature>
<evidence type="ECO:0000256" key="4">
    <source>
        <dbReference type="ARBA" id="ARBA00022763"/>
    </source>
</evidence>
<feature type="domain" description="RING-type" evidence="11">
    <location>
        <begin position="35"/>
        <end position="73"/>
    </location>
</feature>
<evidence type="ECO:0000256" key="10">
    <source>
        <dbReference type="SAM" id="MobiDB-lite"/>
    </source>
</evidence>
<feature type="compositionally biased region" description="Basic residues" evidence="10">
    <location>
        <begin position="750"/>
        <end position="759"/>
    </location>
</feature>
<feature type="compositionally biased region" description="Basic and acidic residues" evidence="10">
    <location>
        <begin position="258"/>
        <end position="267"/>
    </location>
</feature>
<dbReference type="SMART" id="SM00184">
    <property type="entry name" value="RING"/>
    <property type="match status" value="1"/>
</dbReference>
<feature type="region of interest" description="Disordered" evidence="10">
    <location>
        <begin position="677"/>
        <end position="773"/>
    </location>
</feature>
<dbReference type="InterPro" id="IPR013083">
    <property type="entry name" value="Znf_RING/FYVE/PHD"/>
</dbReference>
<keyword evidence="8" id="KW-0539">Nucleus</keyword>
<feature type="region of interest" description="Disordered" evidence="10">
    <location>
        <begin position="626"/>
        <end position="655"/>
    </location>
</feature>
<feature type="compositionally biased region" description="Acidic residues" evidence="10">
    <location>
        <begin position="383"/>
        <end position="392"/>
    </location>
</feature>
<evidence type="ECO:0000313" key="14">
    <source>
        <dbReference type="Proteomes" id="UP001153069"/>
    </source>
</evidence>